<name>A0A6I0FH50_9FIRM</name>
<protein>
    <recommendedName>
        <fullName evidence="5">Flagellar assembly factor FliW</fullName>
    </recommendedName>
</protein>
<dbReference type="AlphaFoldDB" id="A0A6I0FH50"/>
<dbReference type="Pfam" id="PF02623">
    <property type="entry name" value="FliW"/>
    <property type="match status" value="1"/>
</dbReference>
<evidence type="ECO:0000256" key="1">
    <source>
        <dbReference type="ARBA" id="ARBA00022490"/>
    </source>
</evidence>
<dbReference type="Gene3D" id="2.30.290.10">
    <property type="entry name" value="BH3618-like"/>
    <property type="match status" value="1"/>
</dbReference>
<comment type="function">
    <text evidence="5">Acts as an anti-CsrA protein, binds CsrA and prevents it from repressing translation of its target genes, one of which is flagellin. Binds to flagellin and participates in the assembly of the flagellum.</text>
</comment>
<organism evidence="6 7">
    <name type="scientific">Alkaliphilus pronyensis</name>
    <dbReference type="NCBI Taxonomy" id="1482732"/>
    <lineage>
        <taxon>Bacteria</taxon>
        <taxon>Bacillati</taxon>
        <taxon>Bacillota</taxon>
        <taxon>Clostridia</taxon>
        <taxon>Peptostreptococcales</taxon>
        <taxon>Natronincolaceae</taxon>
        <taxon>Alkaliphilus</taxon>
    </lineage>
</organism>
<comment type="subcellular location">
    <subcellularLocation>
        <location evidence="5">Cytoplasm</location>
    </subcellularLocation>
</comment>
<comment type="similarity">
    <text evidence="5">Belongs to the FliW family.</text>
</comment>
<evidence type="ECO:0000256" key="4">
    <source>
        <dbReference type="ARBA" id="ARBA00023186"/>
    </source>
</evidence>
<reference evidence="6 7" key="1">
    <citation type="submission" date="2019-10" db="EMBL/GenBank/DDBJ databases">
        <title>Alkaliphilus serpentinus sp. nov. and Alkaliphilus pronyensis sp. nov., two novel anaerobic alkaliphilic species isolated from the serpentinized-hosted hydrothermal field of the Prony Bay (New Caledonia).</title>
        <authorList>
            <person name="Postec A."/>
        </authorList>
    </citation>
    <scope>NUCLEOTIDE SEQUENCE [LARGE SCALE GENOMIC DNA]</scope>
    <source>
        <strain evidence="6 7">LacV</strain>
    </source>
</reference>
<proteinExistence type="inferred from homology"/>
<accession>A0A6I0FH50</accession>
<dbReference type="HAMAP" id="MF_01185">
    <property type="entry name" value="FliW"/>
    <property type="match status" value="1"/>
</dbReference>
<dbReference type="NCBIfam" id="NF009798">
    <property type="entry name" value="PRK13285.2-1"/>
    <property type="match status" value="1"/>
</dbReference>
<dbReference type="NCBIfam" id="NF009793">
    <property type="entry name" value="PRK13285.1-1"/>
    <property type="match status" value="1"/>
</dbReference>
<dbReference type="SUPFAM" id="SSF141457">
    <property type="entry name" value="BH3618-like"/>
    <property type="match status" value="1"/>
</dbReference>
<keyword evidence="6" id="KW-0282">Flagellum</keyword>
<dbReference type="PANTHER" id="PTHR39190">
    <property type="entry name" value="FLAGELLAR ASSEMBLY FACTOR FLIW"/>
    <property type="match status" value="1"/>
</dbReference>
<evidence type="ECO:0000256" key="3">
    <source>
        <dbReference type="ARBA" id="ARBA00022845"/>
    </source>
</evidence>
<keyword evidence="6" id="KW-0966">Cell projection</keyword>
<dbReference type="GO" id="GO:0005737">
    <property type="term" value="C:cytoplasm"/>
    <property type="evidence" value="ECO:0007669"/>
    <property type="project" value="UniProtKB-SubCell"/>
</dbReference>
<dbReference type="GO" id="GO:0044780">
    <property type="term" value="P:bacterial-type flagellum assembly"/>
    <property type="evidence" value="ECO:0007669"/>
    <property type="project" value="UniProtKB-UniRule"/>
</dbReference>
<dbReference type="InterPro" id="IPR024046">
    <property type="entry name" value="Flagellar_assmbl_FliW_dom_sf"/>
</dbReference>
<keyword evidence="4 5" id="KW-0143">Chaperone</keyword>
<keyword evidence="2 5" id="KW-1005">Bacterial flagellum biogenesis</keyword>
<dbReference type="EMBL" id="WBZC01000002">
    <property type="protein sequence ID" value="KAB3539672.1"/>
    <property type="molecule type" value="Genomic_DNA"/>
</dbReference>
<sequence length="147" mass="17061">MILNTRHFGEIEIKENEIINFVDGIPGFEGIEKYIIINNPDKEVPFNWLQAVDEPSLAFVVINPFIFKQDYDFQIPKNTIEKLEIKSHQDVLVQSIVVVPEDINKMTANLKAPIIINVRNKKAKQILLDDEKYQIKHYVLDEIKKTG</sequence>
<keyword evidence="7" id="KW-1185">Reference proteome</keyword>
<evidence type="ECO:0000256" key="2">
    <source>
        <dbReference type="ARBA" id="ARBA00022795"/>
    </source>
</evidence>
<dbReference type="Proteomes" id="UP000432715">
    <property type="component" value="Unassembled WGS sequence"/>
</dbReference>
<dbReference type="InterPro" id="IPR003775">
    <property type="entry name" value="Flagellar_assembly_factor_FliW"/>
</dbReference>
<keyword evidence="1 5" id="KW-0963">Cytoplasm</keyword>
<dbReference type="PANTHER" id="PTHR39190:SF1">
    <property type="entry name" value="FLAGELLAR ASSEMBLY FACTOR FLIW"/>
    <property type="match status" value="1"/>
</dbReference>
<comment type="caution">
    <text evidence="6">The sequence shown here is derived from an EMBL/GenBank/DDBJ whole genome shotgun (WGS) entry which is preliminary data.</text>
</comment>
<evidence type="ECO:0000256" key="5">
    <source>
        <dbReference type="HAMAP-Rule" id="MF_01185"/>
    </source>
</evidence>
<dbReference type="RefSeq" id="WP_151859632.1">
    <property type="nucleotide sequence ID" value="NZ_WBZC01000002.1"/>
</dbReference>
<dbReference type="GO" id="GO:0006417">
    <property type="term" value="P:regulation of translation"/>
    <property type="evidence" value="ECO:0007669"/>
    <property type="project" value="UniProtKB-KW"/>
</dbReference>
<keyword evidence="6" id="KW-0969">Cilium</keyword>
<evidence type="ECO:0000313" key="7">
    <source>
        <dbReference type="Proteomes" id="UP000432715"/>
    </source>
</evidence>
<evidence type="ECO:0000313" key="6">
    <source>
        <dbReference type="EMBL" id="KAB3539672.1"/>
    </source>
</evidence>
<comment type="subunit">
    <text evidence="5">Interacts with translational regulator CsrA and flagellin(s).</text>
</comment>
<gene>
    <name evidence="5" type="primary">fliW</name>
    <name evidence="6" type="ORF">F8154_00530</name>
</gene>
<dbReference type="OrthoDB" id="9801235at2"/>
<keyword evidence="3 5" id="KW-0810">Translation regulation</keyword>